<dbReference type="OrthoDB" id="74749at2157"/>
<dbReference type="InterPro" id="IPR001845">
    <property type="entry name" value="HTH_ArsR_DNA-bd_dom"/>
</dbReference>
<feature type="domain" description="HTH arsR-type" evidence="1">
    <location>
        <begin position="7"/>
        <end position="90"/>
    </location>
</feature>
<dbReference type="InterPro" id="IPR011991">
    <property type="entry name" value="ArsR-like_HTH"/>
</dbReference>
<dbReference type="Pfam" id="PF25213">
    <property type="entry name" value="HVO_A0261_N"/>
    <property type="match status" value="1"/>
</dbReference>
<dbReference type="GO" id="GO:0003700">
    <property type="term" value="F:DNA-binding transcription factor activity"/>
    <property type="evidence" value="ECO:0007669"/>
    <property type="project" value="InterPro"/>
</dbReference>
<name>A0A1I0MQP6_9EURY</name>
<dbReference type="InterPro" id="IPR036388">
    <property type="entry name" value="WH-like_DNA-bd_sf"/>
</dbReference>
<dbReference type="STRING" id="355548.SAMN04487945_0291"/>
<dbReference type="SUPFAM" id="SSF46785">
    <property type="entry name" value="Winged helix' DNA-binding domain"/>
    <property type="match status" value="1"/>
</dbReference>
<dbReference type="EMBL" id="FOJA01000001">
    <property type="protein sequence ID" value="SEV90908.1"/>
    <property type="molecule type" value="Genomic_DNA"/>
</dbReference>
<dbReference type="CDD" id="cd00090">
    <property type="entry name" value="HTH_ARSR"/>
    <property type="match status" value="1"/>
</dbReference>
<dbReference type="SMART" id="SM00418">
    <property type="entry name" value="HTH_ARSR"/>
    <property type="match status" value="1"/>
</dbReference>
<organism evidence="2 3">
    <name type="scientific">Halobacterium jilantaiense</name>
    <dbReference type="NCBI Taxonomy" id="355548"/>
    <lineage>
        <taxon>Archaea</taxon>
        <taxon>Methanobacteriati</taxon>
        <taxon>Methanobacteriota</taxon>
        <taxon>Stenosarchaea group</taxon>
        <taxon>Halobacteria</taxon>
        <taxon>Halobacteriales</taxon>
        <taxon>Halobacteriaceae</taxon>
        <taxon>Halobacterium</taxon>
    </lineage>
</organism>
<accession>A0A1I0MQP6</accession>
<evidence type="ECO:0000313" key="3">
    <source>
        <dbReference type="Proteomes" id="UP000198518"/>
    </source>
</evidence>
<reference evidence="2 3" key="1">
    <citation type="submission" date="2016-10" db="EMBL/GenBank/DDBJ databases">
        <authorList>
            <person name="de Groot N.N."/>
        </authorList>
    </citation>
    <scope>NUCLEOTIDE SEQUENCE [LARGE SCALE GENOMIC DNA]</scope>
    <source>
        <strain evidence="2 3">CGMCC 1.5337</strain>
    </source>
</reference>
<dbReference type="InterPro" id="IPR057527">
    <property type="entry name" value="HVO_A0261-like_N"/>
</dbReference>
<evidence type="ECO:0000259" key="1">
    <source>
        <dbReference type="SMART" id="SM00418"/>
    </source>
</evidence>
<evidence type="ECO:0000313" key="2">
    <source>
        <dbReference type="EMBL" id="SEV90908.1"/>
    </source>
</evidence>
<dbReference type="Proteomes" id="UP000198518">
    <property type="component" value="Unassembled WGS sequence"/>
</dbReference>
<dbReference type="AlphaFoldDB" id="A0A1I0MQP6"/>
<protein>
    <submittedName>
        <fullName evidence="2">Helix-turn-helix domain-containing protein</fullName>
    </submittedName>
</protein>
<sequence>MSPDWDVVGYVISSDHRTMVLGRLAEGPATPTQIASDVDLSVTHVSRALSSLRDRDLVELLVPEDRRKGRVYGITAEGTEAWETIKTKDLSK</sequence>
<dbReference type="RefSeq" id="WP_089667371.1">
    <property type="nucleotide sequence ID" value="NZ_FOJA01000001.1"/>
</dbReference>
<proteinExistence type="predicted"/>
<dbReference type="Gene3D" id="1.10.10.10">
    <property type="entry name" value="Winged helix-like DNA-binding domain superfamily/Winged helix DNA-binding domain"/>
    <property type="match status" value="1"/>
</dbReference>
<keyword evidence="3" id="KW-1185">Reference proteome</keyword>
<dbReference type="InterPro" id="IPR036390">
    <property type="entry name" value="WH_DNA-bd_sf"/>
</dbReference>
<gene>
    <name evidence="2" type="ORF">SAMN04487945_0291</name>
</gene>